<dbReference type="EC" id="2.7.7.65" evidence="2"/>
<evidence type="ECO:0000259" key="5">
    <source>
        <dbReference type="PROSITE" id="PS50887"/>
    </source>
</evidence>
<feature type="domain" description="GGDEF" evidence="5">
    <location>
        <begin position="212"/>
        <end position="344"/>
    </location>
</feature>
<dbReference type="RefSeq" id="WP_066983807.1">
    <property type="nucleotide sequence ID" value="NZ_LUUI01000114.1"/>
</dbReference>
<dbReference type="GO" id="GO:0052621">
    <property type="term" value="F:diguanylate cyclase activity"/>
    <property type="evidence" value="ECO:0007669"/>
    <property type="project" value="UniProtKB-EC"/>
</dbReference>
<dbReference type="GO" id="GO:0043709">
    <property type="term" value="P:cell adhesion involved in single-species biofilm formation"/>
    <property type="evidence" value="ECO:0007669"/>
    <property type="project" value="TreeGrafter"/>
</dbReference>
<evidence type="ECO:0000256" key="3">
    <source>
        <dbReference type="ARBA" id="ARBA00034247"/>
    </source>
</evidence>
<accession>A0A177N986</accession>
<dbReference type="Proteomes" id="UP000078476">
    <property type="component" value="Unassembled WGS sequence"/>
</dbReference>
<dbReference type="PROSITE" id="PS50887">
    <property type="entry name" value="GGDEF"/>
    <property type="match status" value="1"/>
</dbReference>
<evidence type="ECO:0000256" key="1">
    <source>
        <dbReference type="ARBA" id="ARBA00001946"/>
    </source>
</evidence>
<dbReference type="PANTHER" id="PTHR45138:SF9">
    <property type="entry name" value="DIGUANYLATE CYCLASE DGCM-RELATED"/>
    <property type="match status" value="1"/>
</dbReference>
<dbReference type="InterPro" id="IPR029787">
    <property type="entry name" value="Nucleotide_cyclase"/>
</dbReference>
<dbReference type="EMBL" id="LUUI01000114">
    <property type="protein sequence ID" value="OAI14053.1"/>
    <property type="molecule type" value="Genomic_DNA"/>
</dbReference>
<dbReference type="NCBIfam" id="TIGR00254">
    <property type="entry name" value="GGDEF"/>
    <property type="match status" value="1"/>
</dbReference>
<evidence type="ECO:0000313" key="7">
    <source>
        <dbReference type="Proteomes" id="UP000078476"/>
    </source>
</evidence>
<name>A0A177N986_9GAMM</name>
<dbReference type="SMART" id="SM00267">
    <property type="entry name" value="GGDEF"/>
    <property type="match status" value="1"/>
</dbReference>
<dbReference type="InterPro" id="IPR043128">
    <property type="entry name" value="Rev_trsase/Diguanyl_cyclase"/>
</dbReference>
<dbReference type="STRING" id="980561.A1359_01215"/>
<keyword evidence="4" id="KW-0175">Coiled coil</keyword>
<organism evidence="6 7">
    <name type="scientific">Methylomonas lenta</name>
    <dbReference type="NCBI Taxonomy" id="980561"/>
    <lineage>
        <taxon>Bacteria</taxon>
        <taxon>Pseudomonadati</taxon>
        <taxon>Pseudomonadota</taxon>
        <taxon>Gammaproteobacteria</taxon>
        <taxon>Methylococcales</taxon>
        <taxon>Methylococcaceae</taxon>
        <taxon>Methylomonas</taxon>
    </lineage>
</organism>
<dbReference type="OrthoDB" id="9812260at2"/>
<dbReference type="Pfam" id="PF00990">
    <property type="entry name" value="GGDEF"/>
    <property type="match status" value="1"/>
</dbReference>
<feature type="coiled-coil region" evidence="4">
    <location>
        <begin position="156"/>
        <end position="183"/>
    </location>
</feature>
<comment type="caution">
    <text evidence="6">The sequence shown here is derived from an EMBL/GenBank/DDBJ whole genome shotgun (WGS) entry which is preliminary data.</text>
</comment>
<comment type="cofactor">
    <cofactor evidence="1">
        <name>Mg(2+)</name>
        <dbReference type="ChEBI" id="CHEBI:18420"/>
    </cofactor>
</comment>
<dbReference type="GO" id="GO:0005886">
    <property type="term" value="C:plasma membrane"/>
    <property type="evidence" value="ECO:0007669"/>
    <property type="project" value="TreeGrafter"/>
</dbReference>
<dbReference type="Gene3D" id="3.30.70.270">
    <property type="match status" value="1"/>
</dbReference>
<keyword evidence="7" id="KW-1185">Reference proteome</keyword>
<dbReference type="InterPro" id="IPR050469">
    <property type="entry name" value="Diguanylate_Cyclase"/>
</dbReference>
<reference evidence="6 7" key="1">
    <citation type="submission" date="2016-03" db="EMBL/GenBank/DDBJ databases">
        <authorList>
            <person name="Ploux O."/>
        </authorList>
    </citation>
    <scope>NUCLEOTIDE SEQUENCE [LARGE SCALE GENOMIC DNA]</scope>
    <source>
        <strain evidence="6 7">R-45370</strain>
    </source>
</reference>
<dbReference type="FunFam" id="3.30.70.270:FF:000001">
    <property type="entry name" value="Diguanylate cyclase domain protein"/>
    <property type="match status" value="1"/>
</dbReference>
<evidence type="ECO:0000256" key="2">
    <source>
        <dbReference type="ARBA" id="ARBA00012528"/>
    </source>
</evidence>
<evidence type="ECO:0000256" key="4">
    <source>
        <dbReference type="SAM" id="Coils"/>
    </source>
</evidence>
<dbReference type="CDD" id="cd01949">
    <property type="entry name" value="GGDEF"/>
    <property type="match status" value="1"/>
</dbReference>
<dbReference type="PANTHER" id="PTHR45138">
    <property type="entry name" value="REGULATORY COMPONENTS OF SENSORY TRANSDUCTION SYSTEM"/>
    <property type="match status" value="1"/>
</dbReference>
<dbReference type="InterPro" id="IPR000160">
    <property type="entry name" value="GGDEF_dom"/>
</dbReference>
<evidence type="ECO:0000313" key="6">
    <source>
        <dbReference type="EMBL" id="OAI14053.1"/>
    </source>
</evidence>
<dbReference type="AlphaFoldDB" id="A0A177N986"/>
<dbReference type="SUPFAM" id="SSF55073">
    <property type="entry name" value="Nucleotide cyclase"/>
    <property type="match status" value="1"/>
</dbReference>
<gene>
    <name evidence="6" type="ORF">A1359_01215</name>
</gene>
<proteinExistence type="predicted"/>
<sequence length="344" mass="38341">MPSNHSILPIYDFSVSLNNGYLKNIIPFLTKNEIAANPINYAIFYDYVAKQNPKLNSAVDELLNNQKPFDCATSFALYETYICNTSLNSIENINEKIHKVLLQATDAIGETCTKAEQTNDSFQKKTAILEATSELAAGSSILQEIIQETRSLAATSQAMQVQLNAANAEMEQLRAELAQVRQIAVTDGLTGLLNRRAFDQTLSEIIEQPCSETTCLSMLDIDHFKQVNDTYGHTIGDHVIKFVATLLKKHAEDHHHVARYGGEELAIIMPNTPKHKAIEISENIRLEMEKSRLKRKTDNLTLGQITISIGIAELQPNDNPESLITRADSALYQAKKSGRNKVMH</sequence>
<protein>
    <recommendedName>
        <fullName evidence="2">diguanylate cyclase</fullName>
        <ecNumber evidence="2">2.7.7.65</ecNumber>
    </recommendedName>
</protein>
<comment type="catalytic activity">
    <reaction evidence="3">
        <text>2 GTP = 3',3'-c-di-GMP + 2 diphosphate</text>
        <dbReference type="Rhea" id="RHEA:24898"/>
        <dbReference type="ChEBI" id="CHEBI:33019"/>
        <dbReference type="ChEBI" id="CHEBI:37565"/>
        <dbReference type="ChEBI" id="CHEBI:58805"/>
        <dbReference type="EC" id="2.7.7.65"/>
    </reaction>
</comment>
<dbReference type="GO" id="GO:1902201">
    <property type="term" value="P:negative regulation of bacterial-type flagellum-dependent cell motility"/>
    <property type="evidence" value="ECO:0007669"/>
    <property type="project" value="TreeGrafter"/>
</dbReference>